<evidence type="ECO:0000313" key="2">
    <source>
        <dbReference type="Proteomes" id="UP000204048"/>
    </source>
</evidence>
<organism evidence="1 2">
    <name type="scientific">Pseudoalteromonas phage pYD6-A</name>
    <dbReference type="NCBI Taxonomy" id="754052"/>
    <lineage>
        <taxon>Viruses</taxon>
        <taxon>Duplodnaviria</taxon>
        <taxon>Heunggongvirae</taxon>
        <taxon>Uroviricota</taxon>
        <taxon>Caudoviricetes</taxon>
        <taxon>Schitoviridae</taxon>
        <taxon>Fuhrmanvirinae</taxon>
        <taxon>Matsuvirus</taxon>
        <taxon>Matsuvirus pYD6A</taxon>
    </lineage>
</organism>
<keyword evidence="2" id="KW-1185">Reference proteome</keyword>
<accession>M4SNE1</accession>
<dbReference type="OrthoDB" id="36055at10239"/>
<dbReference type="EMBL" id="JF974296">
    <property type="protein sequence ID" value="AGH57558.1"/>
    <property type="molecule type" value="Genomic_DNA"/>
</dbReference>
<dbReference type="GeneID" id="15010769"/>
<protein>
    <submittedName>
        <fullName evidence="1">Uncharacterized protein</fullName>
    </submittedName>
</protein>
<name>M4SNE1_9CAUD</name>
<reference evidence="1 2" key="1">
    <citation type="submission" date="2010-11" db="EMBL/GenBank/DDBJ databases">
        <title>The Genome Sequence of Pseudoalteromonas phage pYD6-A.</title>
        <authorList>
            <consortium name="The Broad Institute Genome Sequencing Platform"/>
            <person name="Henn M.R."/>
            <person name="Wolf A."/>
            <person name="Jost G."/>
            <person name="Levin J."/>
            <person name="Malboeuf C."/>
            <person name="Casali M."/>
            <person name="Russ C."/>
            <person name="Lennon N."/>
            <person name="Chapman S.B."/>
            <person name="Erlich R."/>
            <person name="Young S.K."/>
            <person name="Yandava C."/>
            <person name="Zeng Q."/>
            <person name="Alvarado L."/>
            <person name="Anderson S."/>
            <person name="Berlin A."/>
            <person name="Chen Z."/>
            <person name="Freedman E."/>
            <person name="Gellesch M."/>
            <person name="Goldberg J."/>
            <person name="Green L."/>
            <person name="Griggs A."/>
            <person name="Gujja S."/>
            <person name="Heilman E.R."/>
            <person name="Heiman D."/>
            <person name="Hollinger A."/>
            <person name="Howarth C."/>
            <person name="Larson L."/>
            <person name="Mehta T."/>
            <person name="Pearson M."/>
            <person name="Roberts A."/>
            <person name="Ryan E."/>
            <person name="Saif S."/>
            <person name="Shea T."/>
            <person name="Shenoy N."/>
            <person name="Sisk P."/>
            <person name="Stolte C."/>
            <person name="Sykes S."/>
            <person name="White J."/>
            <person name="Haas B."/>
            <person name="Nusbaum C."/>
            <person name="Birren B."/>
        </authorList>
    </citation>
    <scope>NUCLEOTIDE SEQUENCE [LARGE SCALE GENOMIC DNA]</scope>
    <source>
        <strain evidence="2">pYD6-A</strain>
    </source>
</reference>
<dbReference type="KEGG" id="vg:15010769"/>
<evidence type="ECO:0000313" key="1">
    <source>
        <dbReference type="EMBL" id="AGH57558.1"/>
    </source>
</evidence>
<gene>
    <name evidence="1" type="ORF">PYDG_00026</name>
</gene>
<dbReference type="RefSeq" id="YP_007674236.1">
    <property type="nucleotide sequence ID" value="NC_020849.1"/>
</dbReference>
<sequence length="98" mass="11743">MKIRKRCKLRSQDRAWQLFWTAQKEQYKVIKVRIIVENLSNYSTGRPRKVINHRSQLVLTPKGNSYNLLCMITGDQPLLETFTWSFTNTHKNRQDYVL</sequence>
<dbReference type="Proteomes" id="UP000204048">
    <property type="component" value="Segment"/>
</dbReference>
<proteinExistence type="predicted"/>